<comment type="caution">
    <text evidence="1">The sequence shown here is derived from an EMBL/GenBank/DDBJ whole genome shotgun (WGS) entry which is preliminary data.</text>
</comment>
<organism evidence="1 2">
    <name type="scientific">Dermacentor silvarum</name>
    <name type="common">Tick</name>
    <dbReference type="NCBI Taxonomy" id="543639"/>
    <lineage>
        <taxon>Eukaryota</taxon>
        <taxon>Metazoa</taxon>
        <taxon>Ecdysozoa</taxon>
        <taxon>Arthropoda</taxon>
        <taxon>Chelicerata</taxon>
        <taxon>Arachnida</taxon>
        <taxon>Acari</taxon>
        <taxon>Parasitiformes</taxon>
        <taxon>Ixodida</taxon>
        <taxon>Ixodoidea</taxon>
        <taxon>Ixodidae</taxon>
        <taxon>Rhipicephalinae</taxon>
        <taxon>Dermacentor</taxon>
    </lineage>
</organism>
<evidence type="ECO:0000313" key="2">
    <source>
        <dbReference type="Proteomes" id="UP000821865"/>
    </source>
</evidence>
<evidence type="ECO:0000313" key="1">
    <source>
        <dbReference type="EMBL" id="KAH7949638.1"/>
    </source>
</evidence>
<dbReference type="Proteomes" id="UP000821865">
    <property type="component" value="Chromosome 5"/>
</dbReference>
<name>A0ACB8CRJ6_DERSI</name>
<sequence length="73" mass="7819">MQCTMEKPSPGGGATGGACPSSVPKMMVLGADNFRRTSGEVLQEMQDFCKYLEHMESMGAHNSGLSEIIPPKE</sequence>
<proteinExistence type="predicted"/>
<keyword evidence="2" id="KW-1185">Reference proteome</keyword>
<reference evidence="1" key="1">
    <citation type="submission" date="2020-05" db="EMBL/GenBank/DDBJ databases">
        <title>Large-scale comparative analyses of tick genomes elucidate their genetic diversity and vector capacities.</title>
        <authorList>
            <person name="Jia N."/>
            <person name="Wang J."/>
            <person name="Shi W."/>
            <person name="Du L."/>
            <person name="Sun Y."/>
            <person name="Zhan W."/>
            <person name="Jiang J."/>
            <person name="Wang Q."/>
            <person name="Zhang B."/>
            <person name="Ji P."/>
            <person name="Sakyi L.B."/>
            <person name="Cui X."/>
            <person name="Yuan T."/>
            <person name="Jiang B."/>
            <person name="Yang W."/>
            <person name="Lam T.T.-Y."/>
            <person name="Chang Q."/>
            <person name="Ding S."/>
            <person name="Wang X."/>
            <person name="Zhu J."/>
            <person name="Ruan X."/>
            <person name="Zhao L."/>
            <person name="Wei J."/>
            <person name="Que T."/>
            <person name="Du C."/>
            <person name="Cheng J."/>
            <person name="Dai P."/>
            <person name="Han X."/>
            <person name="Huang E."/>
            <person name="Gao Y."/>
            <person name="Liu J."/>
            <person name="Shao H."/>
            <person name="Ye R."/>
            <person name="Li L."/>
            <person name="Wei W."/>
            <person name="Wang X."/>
            <person name="Wang C."/>
            <person name="Yang T."/>
            <person name="Huo Q."/>
            <person name="Li W."/>
            <person name="Guo W."/>
            <person name="Chen H."/>
            <person name="Zhou L."/>
            <person name="Ni X."/>
            <person name="Tian J."/>
            <person name="Zhou Y."/>
            <person name="Sheng Y."/>
            <person name="Liu T."/>
            <person name="Pan Y."/>
            <person name="Xia L."/>
            <person name="Li J."/>
            <person name="Zhao F."/>
            <person name="Cao W."/>
        </authorList>
    </citation>
    <scope>NUCLEOTIDE SEQUENCE</scope>
    <source>
        <strain evidence="1">Dsil-2018</strain>
    </source>
</reference>
<accession>A0ACB8CRJ6</accession>
<gene>
    <name evidence="1" type="ORF">HPB49_013139</name>
</gene>
<dbReference type="EMBL" id="CM023474">
    <property type="protein sequence ID" value="KAH7949638.1"/>
    <property type="molecule type" value="Genomic_DNA"/>
</dbReference>
<protein>
    <submittedName>
        <fullName evidence="1">Uncharacterized protein</fullName>
    </submittedName>
</protein>